<dbReference type="OrthoDB" id="5346389at2"/>
<sequence>MSDRLARLPAKQRLSEFVRFCRERASPEACGFPPARRRRTAGLRREEAAALCGVGLTWYTWFEQGRDIAVSDAFLHRLAHGLRLSRAEHEHLFALAGRQVTATSNVAEVPESLRTLIATLPQAVYVMNRAWDILAFNDAATELFEDFREPNPNMLRIVLFSSRYRARVLDWERAARLILLKARHDHLTGEKSPMLRGILDDALERLPAAASWWADPEVVRIGNTVIALRQANGAPRSFMLHLLSAEDTPSLRVVICTPIQDGA</sequence>
<evidence type="ECO:0000313" key="3">
    <source>
        <dbReference type="Proteomes" id="UP000216857"/>
    </source>
</evidence>
<dbReference type="InterPro" id="IPR010982">
    <property type="entry name" value="Lambda_DNA-bd_dom_sf"/>
</dbReference>
<evidence type="ECO:0000259" key="1">
    <source>
        <dbReference type="Pfam" id="PF17765"/>
    </source>
</evidence>
<keyword evidence="3" id="KW-1185">Reference proteome</keyword>
<proteinExistence type="predicted"/>
<dbReference type="Gene3D" id="3.30.450.180">
    <property type="match status" value="1"/>
</dbReference>
<gene>
    <name evidence="2" type="ORF">CAL26_05545</name>
</gene>
<dbReference type="Pfam" id="PF17765">
    <property type="entry name" value="MLTR_LBD"/>
    <property type="match status" value="1"/>
</dbReference>
<dbReference type="GO" id="GO:0003677">
    <property type="term" value="F:DNA binding"/>
    <property type="evidence" value="ECO:0007669"/>
    <property type="project" value="InterPro"/>
</dbReference>
<dbReference type="Pfam" id="PF13560">
    <property type="entry name" value="HTH_31"/>
    <property type="match status" value="1"/>
</dbReference>
<protein>
    <recommendedName>
        <fullName evidence="1">MmyB-like transcription regulator ligand binding domain-containing protein</fullName>
    </recommendedName>
</protein>
<dbReference type="RefSeq" id="WP_094845877.1">
    <property type="nucleotide sequence ID" value="NZ_NEVJ01000001.1"/>
</dbReference>
<dbReference type="Proteomes" id="UP000216857">
    <property type="component" value="Unassembled WGS sequence"/>
</dbReference>
<dbReference type="EMBL" id="NEVJ01000001">
    <property type="protein sequence ID" value="OZI26784.1"/>
    <property type="molecule type" value="Genomic_DNA"/>
</dbReference>
<dbReference type="AlphaFoldDB" id="A0A261RP01"/>
<organism evidence="2 3">
    <name type="scientific">Bordetella genomosp. 9</name>
    <dbReference type="NCBI Taxonomy" id="1416803"/>
    <lineage>
        <taxon>Bacteria</taxon>
        <taxon>Pseudomonadati</taxon>
        <taxon>Pseudomonadota</taxon>
        <taxon>Betaproteobacteria</taxon>
        <taxon>Burkholderiales</taxon>
        <taxon>Alcaligenaceae</taxon>
        <taxon>Bordetella</taxon>
    </lineage>
</organism>
<evidence type="ECO:0000313" key="2">
    <source>
        <dbReference type="EMBL" id="OZI26784.1"/>
    </source>
</evidence>
<dbReference type="InterPro" id="IPR041413">
    <property type="entry name" value="MLTR_LBD"/>
</dbReference>
<comment type="caution">
    <text evidence="2">The sequence shown here is derived from an EMBL/GenBank/DDBJ whole genome shotgun (WGS) entry which is preliminary data.</text>
</comment>
<name>A0A261RP01_9BORD</name>
<reference evidence="2" key="1">
    <citation type="submission" date="2017-05" db="EMBL/GenBank/DDBJ databases">
        <title>Complete and WGS of Bordetella genogroups.</title>
        <authorList>
            <person name="Spilker T."/>
            <person name="Lipuma J."/>
        </authorList>
    </citation>
    <scope>NUCLEOTIDE SEQUENCE</scope>
    <source>
        <strain evidence="2">AU21707</strain>
    </source>
</reference>
<dbReference type="Gene3D" id="1.10.260.40">
    <property type="entry name" value="lambda repressor-like DNA-binding domains"/>
    <property type="match status" value="1"/>
</dbReference>
<feature type="domain" description="MmyB-like transcription regulator ligand binding" evidence="1">
    <location>
        <begin position="109"/>
        <end position="258"/>
    </location>
</feature>
<accession>A0A261RP01</accession>
<dbReference type="PANTHER" id="PTHR35010">
    <property type="entry name" value="BLL4672 PROTEIN-RELATED"/>
    <property type="match status" value="1"/>
</dbReference>